<name>A0A366JAQ5_9GAMM</name>
<organism evidence="2 3">
    <name type="scientific">Marinomonas rhizomae</name>
    <dbReference type="NCBI Taxonomy" id="491948"/>
    <lineage>
        <taxon>Bacteria</taxon>
        <taxon>Pseudomonadati</taxon>
        <taxon>Pseudomonadota</taxon>
        <taxon>Gammaproteobacteria</taxon>
        <taxon>Oceanospirillales</taxon>
        <taxon>Oceanospirillaceae</taxon>
        <taxon>Marinomonas</taxon>
    </lineage>
</organism>
<keyword evidence="3" id="KW-1185">Reference proteome</keyword>
<dbReference type="EMBL" id="QNSE01000005">
    <property type="protein sequence ID" value="RBP83947.1"/>
    <property type="molecule type" value="Genomic_DNA"/>
</dbReference>
<feature type="transmembrane region" description="Helical" evidence="1">
    <location>
        <begin position="166"/>
        <end position="188"/>
    </location>
</feature>
<keyword evidence="1" id="KW-0472">Membrane</keyword>
<feature type="transmembrane region" description="Helical" evidence="1">
    <location>
        <begin position="30"/>
        <end position="49"/>
    </location>
</feature>
<feature type="transmembrane region" description="Helical" evidence="1">
    <location>
        <begin position="97"/>
        <end position="115"/>
    </location>
</feature>
<evidence type="ECO:0000313" key="2">
    <source>
        <dbReference type="EMBL" id="RBP83947.1"/>
    </source>
</evidence>
<sequence>MKIYLKICIFLLLLIATIELTIDIKENHQLYWSSLYIKAAALSFFFFSFLKFRKNIPLFIFSCILMFSFEINDLLMAANNLSQQIIDNPKKNVAKSIYLITPLIIASFYIILSLSRIRPGFVTKTKTIIILSASFLLIRLTINGIALKSKLENPDFYWNNINYYSYIFNSVLWASIDIIFIGFLFFYLSKLKKHE</sequence>
<reference evidence="2 3" key="1">
    <citation type="submission" date="2018-06" db="EMBL/GenBank/DDBJ databases">
        <title>Genomic Encyclopedia of Type Strains, Phase III (KMG-III): the genomes of soil and plant-associated and newly described type strains.</title>
        <authorList>
            <person name="Whitman W."/>
        </authorList>
    </citation>
    <scope>NUCLEOTIDE SEQUENCE [LARGE SCALE GENOMIC DNA]</scope>
    <source>
        <strain evidence="2 3">CECT 7377</strain>
    </source>
</reference>
<protein>
    <submittedName>
        <fullName evidence="2">Uncharacterized protein</fullName>
    </submittedName>
</protein>
<comment type="caution">
    <text evidence="2">The sequence shown here is derived from an EMBL/GenBank/DDBJ whole genome shotgun (WGS) entry which is preliminary data.</text>
</comment>
<evidence type="ECO:0000256" key="1">
    <source>
        <dbReference type="SAM" id="Phobius"/>
    </source>
</evidence>
<gene>
    <name evidence="2" type="ORF">DFP80_105267</name>
</gene>
<evidence type="ECO:0000313" key="3">
    <source>
        <dbReference type="Proteomes" id="UP000252792"/>
    </source>
</evidence>
<keyword evidence="1" id="KW-1133">Transmembrane helix</keyword>
<feature type="transmembrane region" description="Helical" evidence="1">
    <location>
        <begin position="56"/>
        <end position="77"/>
    </location>
</feature>
<dbReference type="RefSeq" id="WP_113916294.1">
    <property type="nucleotide sequence ID" value="NZ_QNSE01000005.1"/>
</dbReference>
<dbReference type="AlphaFoldDB" id="A0A366JAQ5"/>
<accession>A0A366JAQ5</accession>
<feature type="transmembrane region" description="Helical" evidence="1">
    <location>
        <begin position="127"/>
        <end position="146"/>
    </location>
</feature>
<keyword evidence="1" id="KW-0812">Transmembrane</keyword>
<proteinExistence type="predicted"/>
<dbReference type="Proteomes" id="UP000252792">
    <property type="component" value="Unassembled WGS sequence"/>
</dbReference>